<evidence type="ECO:0000313" key="1">
    <source>
        <dbReference type="EMBL" id="BAZ95316.1"/>
    </source>
</evidence>
<proteinExistence type="predicted"/>
<protein>
    <submittedName>
        <fullName evidence="1">Membrane protein</fullName>
    </submittedName>
</protein>
<gene>
    <name evidence="1" type="ORF">FOKN1_2959</name>
</gene>
<organism evidence="1 2">
    <name type="scientific">Thiohalobacter thiocyanaticus</name>
    <dbReference type="NCBI Taxonomy" id="585455"/>
    <lineage>
        <taxon>Bacteria</taxon>
        <taxon>Pseudomonadati</taxon>
        <taxon>Pseudomonadota</taxon>
        <taxon>Gammaproteobacteria</taxon>
        <taxon>Thiohalobacterales</taxon>
        <taxon>Thiohalobacteraceae</taxon>
        <taxon>Thiohalobacter</taxon>
    </lineage>
</organism>
<dbReference type="KEGG" id="ttc:FOKN1_2959"/>
<keyword evidence="2" id="KW-1185">Reference proteome</keyword>
<accession>A0A1Z4VUL0</accession>
<dbReference type="Proteomes" id="UP000218765">
    <property type="component" value="Chromosome"/>
</dbReference>
<name>A0A1Z4VUL0_9GAMM</name>
<dbReference type="EMBL" id="AP018052">
    <property type="protein sequence ID" value="BAZ95316.1"/>
    <property type="molecule type" value="Genomic_DNA"/>
</dbReference>
<evidence type="ECO:0000313" key="2">
    <source>
        <dbReference type="Proteomes" id="UP000218765"/>
    </source>
</evidence>
<sequence length="86" mass="9426">MMFLLAAVRWVLPDSYIGTGCIGFKGPGRVAGDNMIWLKRKDGGRVAWGWRWTMFGNGAGGREGGGQLILETQYIVFFRAGEPICG</sequence>
<dbReference type="AlphaFoldDB" id="A0A1Z4VUL0"/>
<reference evidence="1 2" key="1">
    <citation type="submission" date="2017-05" db="EMBL/GenBank/DDBJ databases">
        <title>Thiocyanate degradation by Thiohalobacter thiocyanaticus FOKN1.</title>
        <authorList>
            <person name="Oshiki M."/>
            <person name="Fukushima T."/>
            <person name="Kawano S."/>
            <person name="Nakagawa J."/>
        </authorList>
    </citation>
    <scope>NUCLEOTIDE SEQUENCE [LARGE SCALE GENOMIC DNA]</scope>
    <source>
        <strain evidence="1 2">FOKN1</strain>
    </source>
</reference>